<evidence type="ECO:0000256" key="8">
    <source>
        <dbReference type="ARBA" id="ARBA00022842"/>
    </source>
</evidence>
<accession>A0A918P5W1</accession>
<proteinExistence type="inferred from homology"/>
<comment type="subunit">
    <text evidence="9">Homodimer.</text>
</comment>
<dbReference type="GO" id="GO:0008776">
    <property type="term" value="F:acetate kinase activity"/>
    <property type="evidence" value="ECO:0007669"/>
    <property type="project" value="UniProtKB-UniRule"/>
</dbReference>
<comment type="similarity">
    <text evidence="1 9 10">Belongs to the acetokinase family.</text>
</comment>
<dbReference type="InterPro" id="IPR023865">
    <property type="entry name" value="Aliphatic_acid_kinase_CS"/>
</dbReference>
<dbReference type="Gene3D" id="3.30.420.40">
    <property type="match status" value="2"/>
</dbReference>
<protein>
    <recommendedName>
        <fullName evidence="9">Acetate kinase</fullName>
        <ecNumber evidence="9">2.7.2.1</ecNumber>
    </recommendedName>
    <alternativeName>
        <fullName evidence="9">Acetokinase</fullName>
    </alternativeName>
</protein>
<feature type="site" description="Transition state stabilizer" evidence="9">
    <location>
        <position position="189"/>
    </location>
</feature>
<evidence type="ECO:0000256" key="5">
    <source>
        <dbReference type="ARBA" id="ARBA00022741"/>
    </source>
</evidence>
<dbReference type="PROSITE" id="PS01075">
    <property type="entry name" value="ACETATE_KINASE_1"/>
    <property type="match status" value="1"/>
</dbReference>
<dbReference type="GO" id="GO:0005524">
    <property type="term" value="F:ATP binding"/>
    <property type="evidence" value="ECO:0007669"/>
    <property type="project" value="UniProtKB-KW"/>
</dbReference>
<evidence type="ECO:0000256" key="7">
    <source>
        <dbReference type="ARBA" id="ARBA00022840"/>
    </source>
</evidence>
<comment type="cofactor">
    <cofactor evidence="9">
        <name>Mg(2+)</name>
        <dbReference type="ChEBI" id="CHEBI:18420"/>
    </cofactor>
    <cofactor evidence="9">
        <name>Mn(2+)</name>
        <dbReference type="ChEBI" id="CHEBI:29035"/>
    </cofactor>
    <text evidence="9">Mg(2+). Can also accept Mn(2+).</text>
</comment>
<dbReference type="GO" id="GO:0006085">
    <property type="term" value="P:acetyl-CoA biosynthetic process"/>
    <property type="evidence" value="ECO:0007669"/>
    <property type="project" value="UniProtKB-UniRule"/>
</dbReference>
<dbReference type="Pfam" id="PF00871">
    <property type="entry name" value="Acetate_kinase"/>
    <property type="match status" value="1"/>
</dbReference>
<dbReference type="InterPro" id="IPR000890">
    <property type="entry name" value="Aliphatic_acid_kin_short-chain"/>
</dbReference>
<comment type="subcellular location">
    <subcellularLocation>
        <location evidence="9">Cytoplasm</location>
    </subcellularLocation>
</comment>
<comment type="catalytic activity">
    <reaction evidence="9">
        <text>acetate + ATP = acetyl phosphate + ADP</text>
        <dbReference type="Rhea" id="RHEA:11352"/>
        <dbReference type="ChEBI" id="CHEBI:22191"/>
        <dbReference type="ChEBI" id="CHEBI:30089"/>
        <dbReference type="ChEBI" id="CHEBI:30616"/>
        <dbReference type="ChEBI" id="CHEBI:456216"/>
        <dbReference type="EC" id="2.7.2.1"/>
    </reaction>
</comment>
<comment type="pathway">
    <text evidence="9">Metabolic intermediate biosynthesis; acetyl-CoA biosynthesis; acetyl-CoA from acetate: step 1/2.</text>
</comment>
<evidence type="ECO:0000313" key="11">
    <source>
        <dbReference type="EMBL" id="GGY22753.1"/>
    </source>
</evidence>
<sequence>MILQSDKDVTIMTTSKQILVINCGSSSVKFALLPKDSREPLLSGLAECLGLADARITFKTSEGKKTESLDGGRHEEAMSALTRFMENHGWLDGVAAVGHRIVHGGERFQASVLVDDGVIEGIEACSSLAPLHNPGHLVGIRAARAAFPALPQAVVFDTAFHQTLPRAAYMYAIPQRFYHDYGVRRYGMHGTSHRFIASETVATLGLDPERHGILIAHLGNGASATAVSNGRCVDTTMGMTPLEGLVMGTRSGDIDPAAVTFIARKEGLDLDGIDSLLNKQSGLLGISGLSSDCRALEDAAAEGNKDAQLALDMFAHRLARLLGGLASSLERLDALVFTGGIGENSSLLREKTLARLKIFGFAIDPAANERAVRGAGGLISRPGSVMAMVMATNEEWMIARDTAELAGL</sequence>
<dbReference type="SUPFAM" id="SSF53067">
    <property type="entry name" value="Actin-like ATPase domain"/>
    <property type="match status" value="2"/>
</dbReference>
<dbReference type="CDD" id="cd24010">
    <property type="entry name" value="ASKHA_NBD_AcK_PK"/>
    <property type="match status" value="1"/>
</dbReference>
<comment type="caution">
    <text evidence="11">The sequence shown here is derived from an EMBL/GenBank/DDBJ whole genome shotgun (WGS) entry which is preliminary data.</text>
</comment>
<evidence type="ECO:0000256" key="4">
    <source>
        <dbReference type="ARBA" id="ARBA00022723"/>
    </source>
</evidence>
<dbReference type="PANTHER" id="PTHR21060:SF21">
    <property type="entry name" value="ACETATE KINASE"/>
    <property type="match status" value="1"/>
</dbReference>
<evidence type="ECO:0000256" key="1">
    <source>
        <dbReference type="ARBA" id="ARBA00008748"/>
    </source>
</evidence>
<reference evidence="11" key="1">
    <citation type="journal article" date="2014" name="Int. J. Syst. Evol. Microbiol.">
        <title>Complete genome sequence of Corynebacterium casei LMG S-19264T (=DSM 44701T), isolated from a smear-ripened cheese.</title>
        <authorList>
            <consortium name="US DOE Joint Genome Institute (JGI-PGF)"/>
            <person name="Walter F."/>
            <person name="Albersmeier A."/>
            <person name="Kalinowski J."/>
            <person name="Ruckert C."/>
        </authorList>
    </citation>
    <scope>NUCLEOTIDE SEQUENCE</scope>
    <source>
        <strain evidence="11">KCTC 32182</strain>
    </source>
</reference>
<feature type="binding site" evidence="9">
    <location>
        <position position="100"/>
    </location>
    <ligand>
        <name>substrate</name>
    </ligand>
</feature>
<dbReference type="Proteomes" id="UP000645257">
    <property type="component" value="Unassembled WGS sequence"/>
</dbReference>
<feature type="binding site" evidence="9">
    <location>
        <position position="22"/>
    </location>
    <ligand>
        <name>Mg(2+)</name>
        <dbReference type="ChEBI" id="CHEBI:18420"/>
    </ligand>
</feature>
<dbReference type="PROSITE" id="PS01076">
    <property type="entry name" value="ACETATE_KINASE_2"/>
    <property type="match status" value="1"/>
</dbReference>
<dbReference type="PANTHER" id="PTHR21060">
    <property type="entry name" value="ACETATE KINASE"/>
    <property type="match status" value="1"/>
</dbReference>
<evidence type="ECO:0000313" key="12">
    <source>
        <dbReference type="Proteomes" id="UP000645257"/>
    </source>
</evidence>
<keyword evidence="6 9" id="KW-0418">Kinase</keyword>
<keyword evidence="8 9" id="KW-0460">Magnesium</keyword>
<keyword evidence="5 9" id="KW-0547">Nucleotide-binding</keyword>
<keyword evidence="2 9" id="KW-0963">Cytoplasm</keyword>
<dbReference type="NCBIfam" id="TIGR00016">
    <property type="entry name" value="ackA"/>
    <property type="match status" value="1"/>
</dbReference>
<dbReference type="HAMAP" id="MF_00020">
    <property type="entry name" value="Acetate_kinase"/>
    <property type="match status" value="1"/>
</dbReference>
<keyword evidence="4 9" id="KW-0479">Metal-binding</keyword>
<evidence type="ECO:0000256" key="2">
    <source>
        <dbReference type="ARBA" id="ARBA00022490"/>
    </source>
</evidence>
<feature type="binding site" evidence="9">
    <location>
        <position position="394"/>
    </location>
    <ligand>
        <name>Mg(2+)</name>
        <dbReference type="ChEBI" id="CHEBI:18420"/>
    </ligand>
</feature>
<feature type="binding site" evidence="9">
    <location>
        <position position="29"/>
    </location>
    <ligand>
        <name>ATP</name>
        <dbReference type="ChEBI" id="CHEBI:30616"/>
    </ligand>
</feature>
<evidence type="ECO:0000256" key="9">
    <source>
        <dbReference type="HAMAP-Rule" id="MF_00020"/>
    </source>
</evidence>
<dbReference type="PRINTS" id="PR00471">
    <property type="entry name" value="ACETATEKNASE"/>
</dbReference>
<dbReference type="EMBL" id="BMYX01000017">
    <property type="protein sequence ID" value="GGY22753.1"/>
    <property type="molecule type" value="Genomic_DNA"/>
</dbReference>
<dbReference type="GO" id="GO:0005829">
    <property type="term" value="C:cytosol"/>
    <property type="evidence" value="ECO:0007669"/>
    <property type="project" value="TreeGrafter"/>
</dbReference>
<organism evidence="11 12">
    <name type="scientific">Paludibacterium paludis</name>
    <dbReference type="NCBI Taxonomy" id="1225769"/>
    <lineage>
        <taxon>Bacteria</taxon>
        <taxon>Pseudomonadati</taxon>
        <taxon>Pseudomonadota</taxon>
        <taxon>Betaproteobacteria</taxon>
        <taxon>Neisseriales</taxon>
        <taxon>Chromobacteriaceae</taxon>
        <taxon>Paludibacterium</taxon>
    </lineage>
</organism>
<dbReference type="AlphaFoldDB" id="A0A918P5W1"/>
<feature type="binding site" evidence="9">
    <location>
        <begin position="340"/>
        <end position="344"/>
    </location>
    <ligand>
        <name>ATP</name>
        <dbReference type="ChEBI" id="CHEBI:30616"/>
    </ligand>
</feature>
<keyword evidence="7 9" id="KW-0067">ATP-binding</keyword>
<dbReference type="EC" id="2.7.2.1" evidence="9"/>
<gene>
    <name evidence="9 11" type="primary">ackA</name>
    <name evidence="11" type="ORF">GCM10011289_28320</name>
</gene>
<feature type="binding site" evidence="9">
    <location>
        <begin position="292"/>
        <end position="294"/>
    </location>
    <ligand>
        <name>ATP</name>
        <dbReference type="ChEBI" id="CHEBI:30616"/>
    </ligand>
</feature>
<reference evidence="11" key="2">
    <citation type="submission" date="2020-09" db="EMBL/GenBank/DDBJ databases">
        <authorList>
            <person name="Sun Q."/>
            <person name="Kim S."/>
        </authorList>
    </citation>
    <scope>NUCLEOTIDE SEQUENCE</scope>
    <source>
        <strain evidence="11">KCTC 32182</strain>
    </source>
</reference>
<dbReference type="InterPro" id="IPR043129">
    <property type="entry name" value="ATPase_NBD"/>
</dbReference>
<name>A0A918P5W1_9NEIS</name>
<dbReference type="InterPro" id="IPR004372">
    <property type="entry name" value="Ac/propionate_kinase"/>
</dbReference>
<comment type="function">
    <text evidence="9">Catalyzes the formation of acetyl phosphate from acetate and ATP. Can also catalyze the reverse reaction.</text>
</comment>
<evidence type="ECO:0000256" key="3">
    <source>
        <dbReference type="ARBA" id="ARBA00022679"/>
    </source>
</evidence>
<feature type="active site" description="Proton donor/acceptor" evidence="9">
    <location>
        <position position="157"/>
    </location>
</feature>
<dbReference type="GO" id="GO:0000287">
    <property type="term" value="F:magnesium ion binding"/>
    <property type="evidence" value="ECO:0007669"/>
    <property type="project" value="UniProtKB-UniRule"/>
</dbReference>
<keyword evidence="12" id="KW-1185">Reference proteome</keyword>
<keyword evidence="3 9" id="KW-0808">Transferase</keyword>
<dbReference type="PIRSF" id="PIRSF000722">
    <property type="entry name" value="Acetate_prop_kin"/>
    <property type="match status" value="1"/>
</dbReference>
<dbReference type="GO" id="GO:0006083">
    <property type="term" value="P:acetate metabolic process"/>
    <property type="evidence" value="ECO:0007669"/>
    <property type="project" value="TreeGrafter"/>
</dbReference>
<evidence type="ECO:0000256" key="6">
    <source>
        <dbReference type="ARBA" id="ARBA00022777"/>
    </source>
</evidence>
<evidence type="ECO:0000256" key="10">
    <source>
        <dbReference type="RuleBase" id="RU003835"/>
    </source>
</evidence>
<feature type="site" description="Transition state stabilizer" evidence="9">
    <location>
        <position position="250"/>
    </location>
</feature>
<feature type="binding site" evidence="9">
    <location>
        <begin position="217"/>
        <end position="221"/>
    </location>
    <ligand>
        <name>ATP</name>
        <dbReference type="ChEBI" id="CHEBI:30616"/>
    </ligand>
</feature>